<keyword evidence="1" id="KW-1133">Transmembrane helix</keyword>
<keyword evidence="1" id="KW-0812">Transmembrane</keyword>
<organism evidence="2 3">
    <name type="scientific">Roseicyclus persicicus</name>
    <dbReference type="NCBI Taxonomy" id="2650661"/>
    <lineage>
        <taxon>Bacteria</taxon>
        <taxon>Pseudomonadati</taxon>
        <taxon>Pseudomonadota</taxon>
        <taxon>Alphaproteobacteria</taxon>
        <taxon>Rhodobacterales</taxon>
        <taxon>Roseobacteraceae</taxon>
        <taxon>Roseicyclus</taxon>
    </lineage>
</organism>
<comment type="caution">
    <text evidence="2">The sequence shown here is derived from an EMBL/GenBank/DDBJ whole genome shotgun (WGS) entry which is preliminary data.</text>
</comment>
<dbReference type="AlphaFoldDB" id="A0A7X6GVJ2"/>
<feature type="transmembrane region" description="Helical" evidence="1">
    <location>
        <begin position="38"/>
        <end position="57"/>
    </location>
</feature>
<evidence type="ECO:0000313" key="3">
    <source>
        <dbReference type="Proteomes" id="UP000526408"/>
    </source>
</evidence>
<dbReference type="PANTHER" id="PTHR34821">
    <property type="entry name" value="INNER MEMBRANE PROTEIN YDCZ"/>
    <property type="match status" value="1"/>
</dbReference>
<gene>
    <name evidence="2" type="ORF">HCU73_01015</name>
</gene>
<protein>
    <submittedName>
        <fullName evidence="2">DMT family transporter</fullName>
    </submittedName>
</protein>
<feature type="transmembrane region" description="Helical" evidence="1">
    <location>
        <begin position="95"/>
        <end position="118"/>
    </location>
</feature>
<dbReference type="InterPro" id="IPR006750">
    <property type="entry name" value="YdcZ"/>
</dbReference>
<accession>A0A7X6GVJ2</accession>
<proteinExistence type="predicted"/>
<dbReference type="Proteomes" id="UP000526408">
    <property type="component" value="Unassembled WGS sequence"/>
</dbReference>
<keyword evidence="3" id="KW-1185">Reference proteome</keyword>
<evidence type="ECO:0000313" key="2">
    <source>
        <dbReference type="EMBL" id="NKX43156.1"/>
    </source>
</evidence>
<feature type="transmembrane region" description="Helical" evidence="1">
    <location>
        <begin position="130"/>
        <end position="146"/>
    </location>
</feature>
<dbReference type="Pfam" id="PF04657">
    <property type="entry name" value="DMT_YdcZ"/>
    <property type="match status" value="1"/>
</dbReference>
<sequence>MTAQFLLALAAIAIGGACISMQAPINARLGGHLGDPVAAAAVSFGVGFLVLAAATVVKGSVPGLAQAGAAPWWAWVGGALGAVYVWAAAWSVGTLGVVTMVAALVFGQLLAALAIDAVGAFGLQVREVSWTRIAAVGFVGVGLLLSRL</sequence>
<dbReference type="RefSeq" id="WP_168621546.1">
    <property type="nucleotide sequence ID" value="NZ_JAAZQQ010000001.1"/>
</dbReference>
<keyword evidence="1" id="KW-0472">Membrane</keyword>
<dbReference type="GO" id="GO:0005886">
    <property type="term" value="C:plasma membrane"/>
    <property type="evidence" value="ECO:0007669"/>
    <property type="project" value="TreeGrafter"/>
</dbReference>
<name>A0A7X6GVJ2_9RHOB</name>
<reference evidence="2 3" key="1">
    <citation type="submission" date="2020-04" db="EMBL/GenBank/DDBJ databases">
        <authorList>
            <person name="Yoon J."/>
        </authorList>
    </citation>
    <scope>NUCLEOTIDE SEQUENCE [LARGE SCALE GENOMIC DNA]</scope>
    <source>
        <strain evidence="2 3">KMU-115</strain>
    </source>
</reference>
<dbReference type="EMBL" id="JAAZQQ010000001">
    <property type="protein sequence ID" value="NKX43156.1"/>
    <property type="molecule type" value="Genomic_DNA"/>
</dbReference>
<dbReference type="PANTHER" id="PTHR34821:SF2">
    <property type="entry name" value="INNER MEMBRANE PROTEIN YDCZ"/>
    <property type="match status" value="1"/>
</dbReference>
<feature type="transmembrane region" description="Helical" evidence="1">
    <location>
        <begin position="69"/>
        <end position="89"/>
    </location>
</feature>
<evidence type="ECO:0000256" key="1">
    <source>
        <dbReference type="SAM" id="Phobius"/>
    </source>
</evidence>